<evidence type="ECO:0000256" key="1">
    <source>
        <dbReference type="SAM" id="MobiDB-lite"/>
    </source>
</evidence>
<sequence length="582" mass="63398">MQVDRKRIGMDDILGARLVAEGDTQGEPDFNPLRKDFDILSQGQSQVTSIVNGKISQSRQWTLQLAPLREGKLEIPPISVGQDQSQAVAVEVAADDQSASGDAPKPLFLKAEVGAINPYVQQVVDYRVKLYFRQEPQRAVLSEPRAEGATIEQYGEDRGYDEYVDGQLYRVIERRFQVVPQRSGPLRIQGPRLEAMIPDPNRARRDPFADLDEAFGGRLFQSFPQIPGVTHPGRRVVERAQDVEIEVRAQPPGSGTPWLPATSVQLSDEWSPSPPTFRVGEPVTRTLTLTAKGATAAQLPDLDLGNIQGAQVYPDQPKSEDMMAGPEPAAVKTFKVALVPTRAGPLTLPEIRLPWWDTAADTQRVVVAPARTVQVASAPGGVQSPYSPAAPPPQAVPAEPPEPADAPAARPAEPEAAGVPADRQTSAGWWPWLALALGVGWLLTLGWWLWERRGRRAVAGERPRVEPRLAERDSGALRATLQSLKQACLANEPRAARGALIDWARQRWPEDPPAGLEGIAARLGHEAIADCLREIDRVIYAPPGTGWDGAAAWAELEPMLKAAGRPGRTPEDQAIPDLYPQV</sequence>
<name>A0A6M0JUJ4_9GAMM</name>
<accession>A0A6M0JUJ4</accession>
<comment type="caution">
    <text evidence="4">The sequence shown here is derived from an EMBL/GenBank/DDBJ whole genome shotgun (WGS) entry which is preliminary data.</text>
</comment>
<dbReference type="InterPro" id="IPR057699">
    <property type="entry name" value="DUF7939"/>
</dbReference>
<dbReference type="EMBL" id="JAAIJQ010000004">
    <property type="protein sequence ID" value="NEV60754.1"/>
    <property type="molecule type" value="Genomic_DNA"/>
</dbReference>
<evidence type="ECO:0000256" key="2">
    <source>
        <dbReference type="SAM" id="Phobius"/>
    </source>
</evidence>
<keyword evidence="2" id="KW-0812">Transmembrane</keyword>
<feature type="domain" description="DUF7939" evidence="3">
    <location>
        <begin position="478"/>
        <end position="561"/>
    </location>
</feature>
<organism evidence="4 5">
    <name type="scientific">Thiorhodococcus minor</name>
    <dbReference type="NCBI Taxonomy" id="57489"/>
    <lineage>
        <taxon>Bacteria</taxon>
        <taxon>Pseudomonadati</taxon>
        <taxon>Pseudomonadota</taxon>
        <taxon>Gammaproteobacteria</taxon>
        <taxon>Chromatiales</taxon>
        <taxon>Chromatiaceae</taxon>
        <taxon>Thiorhodococcus</taxon>
    </lineage>
</organism>
<keyword evidence="5" id="KW-1185">Reference proteome</keyword>
<dbReference type="Pfam" id="PF25607">
    <property type="entry name" value="DUF7939"/>
    <property type="match status" value="1"/>
</dbReference>
<dbReference type="InterPro" id="IPR025738">
    <property type="entry name" value="BatD"/>
</dbReference>
<dbReference type="PANTHER" id="PTHR40940">
    <property type="entry name" value="PROTEIN BATD-RELATED"/>
    <property type="match status" value="1"/>
</dbReference>
<evidence type="ECO:0000313" key="5">
    <source>
        <dbReference type="Proteomes" id="UP000483379"/>
    </source>
</evidence>
<proteinExistence type="predicted"/>
<feature type="compositionally biased region" description="Pro residues" evidence="1">
    <location>
        <begin position="388"/>
        <end position="404"/>
    </location>
</feature>
<feature type="compositionally biased region" description="Low complexity" evidence="1">
    <location>
        <begin position="405"/>
        <end position="423"/>
    </location>
</feature>
<dbReference type="Pfam" id="PF13584">
    <property type="entry name" value="BatD"/>
    <property type="match status" value="1"/>
</dbReference>
<keyword evidence="2" id="KW-0472">Membrane</keyword>
<gene>
    <name evidence="4" type="ORF">G3446_02390</name>
</gene>
<keyword evidence="2" id="KW-1133">Transmembrane helix</keyword>
<evidence type="ECO:0000259" key="3">
    <source>
        <dbReference type="Pfam" id="PF25607"/>
    </source>
</evidence>
<feature type="transmembrane region" description="Helical" evidence="2">
    <location>
        <begin position="429"/>
        <end position="450"/>
    </location>
</feature>
<dbReference type="Proteomes" id="UP000483379">
    <property type="component" value="Unassembled WGS sequence"/>
</dbReference>
<feature type="region of interest" description="Disordered" evidence="1">
    <location>
        <begin position="378"/>
        <end position="423"/>
    </location>
</feature>
<reference evidence="4 5" key="1">
    <citation type="submission" date="2020-02" db="EMBL/GenBank/DDBJ databases">
        <title>Genome sequences of Thiorhodococcus mannitoliphagus and Thiorhodococcus minor, purple sulfur photosynthetic bacteria in the gammaproteobacterial family, Chromatiaceae.</title>
        <authorList>
            <person name="Aviles F.A."/>
            <person name="Meyer T.E."/>
            <person name="Kyndt J.A."/>
        </authorList>
    </citation>
    <scope>NUCLEOTIDE SEQUENCE [LARGE SCALE GENOMIC DNA]</scope>
    <source>
        <strain evidence="4 5">DSM 11518</strain>
    </source>
</reference>
<dbReference type="AlphaFoldDB" id="A0A6M0JUJ4"/>
<protein>
    <submittedName>
        <fullName evidence="4">Protein BatD</fullName>
    </submittedName>
</protein>
<dbReference type="PANTHER" id="PTHR40940:SF1">
    <property type="entry name" value="PROTEIN BATD"/>
    <property type="match status" value="1"/>
</dbReference>
<evidence type="ECO:0000313" key="4">
    <source>
        <dbReference type="EMBL" id="NEV60754.1"/>
    </source>
</evidence>